<reference evidence="3" key="2">
    <citation type="submission" date="2015-01" db="EMBL/GenBank/DDBJ databases">
        <title>Evolutionary Origins and Diversification of the Mycorrhizal Mutualists.</title>
        <authorList>
            <consortium name="DOE Joint Genome Institute"/>
            <consortium name="Mycorrhizal Genomics Consortium"/>
            <person name="Kohler A."/>
            <person name="Kuo A."/>
            <person name="Nagy L.G."/>
            <person name="Floudas D."/>
            <person name="Copeland A."/>
            <person name="Barry K.W."/>
            <person name="Cichocki N."/>
            <person name="Veneault-Fourrey C."/>
            <person name="LaButti K."/>
            <person name="Lindquist E.A."/>
            <person name="Lipzen A."/>
            <person name="Lundell T."/>
            <person name="Morin E."/>
            <person name="Murat C."/>
            <person name="Riley R."/>
            <person name="Ohm R."/>
            <person name="Sun H."/>
            <person name="Tunlid A."/>
            <person name="Henrissat B."/>
            <person name="Grigoriev I.V."/>
            <person name="Hibbett D.S."/>
            <person name="Martin F."/>
        </authorList>
    </citation>
    <scope>NUCLEOTIDE SEQUENCE [LARGE SCALE GENOMIC DNA]</scope>
    <source>
        <strain evidence="3">Marx 270</strain>
    </source>
</reference>
<dbReference type="AlphaFoldDB" id="A0A0C3J2Y9"/>
<dbReference type="STRING" id="870435.A0A0C3J2Y9"/>
<feature type="region of interest" description="Disordered" evidence="1">
    <location>
        <begin position="345"/>
        <end position="418"/>
    </location>
</feature>
<dbReference type="HOGENOM" id="CLU_013602_0_0_1"/>
<feature type="compositionally biased region" description="Basic and acidic residues" evidence="1">
    <location>
        <begin position="132"/>
        <end position="141"/>
    </location>
</feature>
<feature type="region of interest" description="Disordered" evidence="1">
    <location>
        <begin position="1"/>
        <end position="33"/>
    </location>
</feature>
<feature type="region of interest" description="Disordered" evidence="1">
    <location>
        <begin position="124"/>
        <end position="169"/>
    </location>
</feature>
<evidence type="ECO:0000313" key="3">
    <source>
        <dbReference type="Proteomes" id="UP000054217"/>
    </source>
</evidence>
<sequence>MHHRGSSPVFDTPEFPPLRRLKPLPKRRRTSDCSTGTVVANHDVDILNLPAPRAGFFGGAQSIGEELIMQAGSLTSQIALQSYYASLLTSSGVGIDDAHDGSARGILNEAHAEDLSGSLGQSLDLNTVFPHPTDERFTSERQDEDQSEGDSIDHLQHPGNTKKRKVPMNMSRSASWLELPLRGEGDIADVALSMGQFGQDLDFLVAPLPVAQTTRKGKISPSALAGLQHKELLKHRKRQLATVLGALSLGDILPLDQAISTHIPFVSTMLDASFDTHKVRLSHRRGPRLARAAKVKALSDASNRAVFPTAQFTFSYPSATSEHLLATKQEMLALRSRFEAELARQTSKAAKTATQAKKAGVESTKTSRPKRSEKAQQRPRTVSIDRAVDLSKLPSLGKSGRNKKKTSVASDQQDRKNYVPSRLAATVPSNQANANLNVQNLLGTHPFRFLSANIPPRRRKKAVVTPTAQIIDPEEEWICPHCEYSLFYSDGPEYKRAIRNRKKALQRRRRAQERAAGGLSTPKTLAKAASVDGNYDDYGQFSARSPAISKSSEWKQGLDVKGVKGQQHLQSG</sequence>
<dbReference type="OrthoDB" id="2507488at2759"/>
<keyword evidence="3" id="KW-1185">Reference proteome</keyword>
<feature type="compositionally biased region" description="Low complexity" evidence="1">
    <location>
        <begin position="345"/>
        <end position="358"/>
    </location>
</feature>
<name>A0A0C3J2Y9_PISTI</name>
<feature type="compositionally biased region" description="Basic and acidic residues" evidence="1">
    <location>
        <begin position="552"/>
        <end position="562"/>
    </location>
</feature>
<organism evidence="2 3">
    <name type="scientific">Pisolithus tinctorius Marx 270</name>
    <dbReference type="NCBI Taxonomy" id="870435"/>
    <lineage>
        <taxon>Eukaryota</taxon>
        <taxon>Fungi</taxon>
        <taxon>Dikarya</taxon>
        <taxon>Basidiomycota</taxon>
        <taxon>Agaricomycotina</taxon>
        <taxon>Agaricomycetes</taxon>
        <taxon>Agaricomycetidae</taxon>
        <taxon>Boletales</taxon>
        <taxon>Sclerodermatineae</taxon>
        <taxon>Pisolithaceae</taxon>
        <taxon>Pisolithus</taxon>
    </lineage>
</organism>
<evidence type="ECO:0000313" key="2">
    <source>
        <dbReference type="EMBL" id="KIO03428.1"/>
    </source>
</evidence>
<feature type="region of interest" description="Disordered" evidence="1">
    <location>
        <begin position="546"/>
        <end position="572"/>
    </location>
</feature>
<proteinExistence type="predicted"/>
<feature type="compositionally biased region" description="Basic residues" evidence="1">
    <location>
        <begin position="19"/>
        <end position="29"/>
    </location>
</feature>
<reference evidence="2 3" key="1">
    <citation type="submission" date="2014-04" db="EMBL/GenBank/DDBJ databases">
        <authorList>
            <consortium name="DOE Joint Genome Institute"/>
            <person name="Kuo A."/>
            <person name="Kohler A."/>
            <person name="Costa M.D."/>
            <person name="Nagy L.G."/>
            <person name="Floudas D."/>
            <person name="Copeland A."/>
            <person name="Barry K.W."/>
            <person name="Cichocki N."/>
            <person name="Veneault-Fourrey C."/>
            <person name="LaButti K."/>
            <person name="Lindquist E.A."/>
            <person name="Lipzen A."/>
            <person name="Lundell T."/>
            <person name="Morin E."/>
            <person name="Murat C."/>
            <person name="Sun H."/>
            <person name="Tunlid A."/>
            <person name="Henrissat B."/>
            <person name="Grigoriev I.V."/>
            <person name="Hibbett D.S."/>
            <person name="Martin F."/>
            <person name="Nordberg H.P."/>
            <person name="Cantor M.N."/>
            <person name="Hua S.X."/>
        </authorList>
    </citation>
    <scope>NUCLEOTIDE SEQUENCE [LARGE SCALE GENOMIC DNA]</scope>
    <source>
        <strain evidence="2 3">Marx 270</strain>
    </source>
</reference>
<gene>
    <name evidence="2" type="ORF">M404DRAFT_619682</name>
</gene>
<dbReference type="Proteomes" id="UP000054217">
    <property type="component" value="Unassembled WGS sequence"/>
</dbReference>
<dbReference type="InParanoid" id="A0A0C3J2Y9"/>
<evidence type="ECO:0000256" key="1">
    <source>
        <dbReference type="SAM" id="MobiDB-lite"/>
    </source>
</evidence>
<accession>A0A0C3J2Y9</accession>
<dbReference type="EMBL" id="KN831976">
    <property type="protein sequence ID" value="KIO03428.1"/>
    <property type="molecule type" value="Genomic_DNA"/>
</dbReference>
<protein>
    <submittedName>
        <fullName evidence="2">Uncharacterized protein</fullName>
    </submittedName>
</protein>